<dbReference type="PROSITE" id="PS50850">
    <property type="entry name" value="MFS"/>
    <property type="match status" value="1"/>
</dbReference>
<keyword evidence="4 7" id="KW-1133">Transmembrane helix</keyword>
<organism evidence="9 10">
    <name type="scientific">Elsinoe australis</name>
    <dbReference type="NCBI Taxonomy" id="40998"/>
    <lineage>
        <taxon>Eukaryota</taxon>
        <taxon>Fungi</taxon>
        <taxon>Dikarya</taxon>
        <taxon>Ascomycota</taxon>
        <taxon>Pezizomycotina</taxon>
        <taxon>Dothideomycetes</taxon>
        <taxon>Dothideomycetidae</taxon>
        <taxon>Myriangiales</taxon>
        <taxon>Elsinoaceae</taxon>
        <taxon>Elsinoe</taxon>
    </lineage>
</organism>
<feature type="transmembrane region" description="Helical" evidence="7">
    <location>
        <begin position="105"/>
        <end position="124"/>
    </location>
</feature>
<protein>
    <recommendedName>
        <fullName evidence="8">Major facilitator superfamily (MFS) profile domain-containing protein</fullName>
    </recommendedName>
</protein>
<dbReference type="AlphaFoldDB" id="A0A2P7Z6Z2"/>
<evidence type="ECO:0000313" key="9">
    <source>
        <dbReference type="EMBL" id="PSK43979.1"/>
    </source>
</evidence>
<dbReference type="EMBL" id="NHZQ01000297">
    <property type="protein sequence ID" value="PSK43979.1"/>
    <property type="molecule type" value="Genomic_DNA"/>
</dbReference>
<evidence type="ECO:0000313" key="10">
    <source>
        <dbReference type="Proteomes" id="UP000243723"/>
    </source>
</evidence>
<reference evidence="9 10" key="1">
    <citation type="submission" date="2017-05" db="EMBL/GenBank/DDBJ databases">
        <title>Draft genome sequence of Elsinoe australis.</title>
        <authorList>
            <person name="Cheng Q."/>
        </authorList>
    </citation>
    <scope>NUCLEOTIDE SEQUENCE [LARGE SCALE GENOMIC DNA]</scope>
    <source>
        <strain evidence="9 10">NL1</strain>
    </source>
</reference>
<feature type="transmembrane region" description="Helical" evidence="7">
    <location>
        <begin position="65"/>
        <end position="85"/>
    </location>
</feature>
<comment type="subcellular location">
    <subcellularLocation>
        <location evidence="1">Membrane</location>
        <topology evidence="1">Multi-pass membrane protein</topology>
    </subcellularLocation>
</comment>
<keyword evidence="3 7" id="KW-0812">Transmembrane</keyword>
<evidence type="ECO:0000256" key="7">
    <source>
        <dbReference type="SAM" id="Phobius"/>
    </source>
</evidence>
<keyword evidence="5 7" id="KW-0472">Membrane</keyword>
<dbReference type="Proteomes" id="UP000243723">
    <property type="component" value="Unassembled WGS sequence"/>
</dbReference>
<evidence type="ECO:0000256" key="6">
    <source>
        <dbReference type="SAM" id="MobiDB-lite"/>
    </source>
</evidence>
<gene>
    <name evidence="9" type="ORF">B9Z65_1696</name>
</gene>
<feature type="transmembrane region" description="Helical" evidence="7">
    <location>
        <begin position="192"/>
        <end position="212"/>
    </location>
</feature>
<dbReference type="PANTHER" id="PTHR43791:SF40">
    <property type="entry name" value="THIAMINE PATHWAY TRANSPORTER THI73"/>
    <property type="match status" value="1"/>
</dbReference>
<feature type="transmembrane region" description="Helical" evidence="7">
    <location>
        <begin position="224"/>
        <end position="246"/>
    </location>
</feature>
<evidence type="ECO:0000259" key="8">
    <source>
        <dbReference type="PROSITE" id="PS50850"/>
    </source>
</evidence>
<dbReference type="InterPro" id="IPR020846">
    <property type="entry name" value="MFS_dom"/>
</dbReference>
<feature type="transmembrane region" description="Helical" evidence="7">
    <location>
        <begin position="455"/>
        <end position="472"/>
    </location>
</feature>
<dbReference type="Gene3D" id="1.20.1250.20">
    <property type="entry name" value="MFS general substrate transporter like domains"/>
    <property type="match status" value="2"/>
</dbReference>
<name>A0A2P7Z6Z2_9PEZI</name>
<feature type="transmembrane region" description="Helical" evidence="7">
    <location>
        <begin position="418"/>
        <end position="435"/>
    </location>
</feature>
<accession>A0A2P7Z6Z2</accession>
<feature type="region of interest" description="Disordered" evidence="6">
    <location>
        <begin position="1"/>
        <end position="22"/>
    </location>
</feature>
<dbReference type="OrthoDB" id="6730379at2759"/>
<proteinExistence type="predicted"/>
<dbReference type="GO" id="GO:0022857">
    <property type="term" value="F:transmembrane transporter activity"/>
    <property type="evidence" value="ECO:0007669"/>
    <property type="project" value="InterPro"/>
</dbReference>
<dbReference type="InterPro" id="IPR011701">
    <property type="entry name" value="MFS"/>
</dbReference>
<evidence type="ECO:0000256" key="4">
    <source>
        <dbReference type="ARBA" id="ARBA00022989"/>
    </source>
</evidence>
<evidence type="ECO:0000256" key="3">
    <source>
        <dbReference type="ARBA" id="ARBA00022692"/>
    </source>
</evidence>
<feature type="transmembrane region" description="Helical" evidence="7">
    <location>
        <begin position="358"/>
        <end position="379"/>
    </location>
</feature>
<keyword evidence="10" id="KW-1185">Reference proteome</keyword>
<feature type="transmembrane region" description="Helical" evidence="7">
    <location>
        <begin position="385"/>
        <end position="406"/>
    </location>
</feature>
<evidence type="ECO:0000256" key="1">
    <source>
        <dbReference type="ARBA" id="ARBA00004141"/>
    </source>
</evidence>
<keyword evidence="2" id="KW-0813">Transport</keyword>
<dbReference type="InterPro" id="IPR036259">
    <property type="entry name" value="MFS_trans_sf"/>
</dbReference>
<feature type="transmembrane region" description="Helical" evidence="7">
    <location>
        <begin position="294"/>
        <end position="317"/>
    </location>
</feature>
<feature type="transmembrane region" description="Helical" evidence="7">
    <location>
        <begin position="329"/>
        <end position="351"/>
    </location>
</feature>
<feature type="domain" description="Major facilitator superfamily (MFS) profile" evidence="8">
    <location>
        <begin position="65"/>
        <end position="477"/>
    </location>
</feature>
<sequence>MTSKEYSAKTASASSSQNGTNDTVHIEEKQADGALLFLRHNAEALPTSSSEQELQQVRRKVDYRIIPLLFLIYFLNFIDKILLNYANVMGISRDLRLRGNDFSNASSAFWIAVLLAEIPNMFLLQRLPTGKWLGFCLACWGICTACTAGTSNYSGLLTTRILSGAFESTVPPALMQITGRWYVRPELISRVVLWYLGTASGFIFGGLISWAFQNVESSATLAPWRIMFLALGCFTVIIGICVMIVVPETPMDAKFLRNDEKKALLDHVKQNQTGVRNKQLQSQQIKEAFTDFQLWAQWLIMLLNGGGGGVITAYSSTLIRSFGYMPKQAALLNMGSGGVGITACLLSTLVVRKTGHRWIGIIMVAVPTIIGAGLMSFLSTRDQSGSLAGIYLVNASIAMVPIQFSWMITNVSGQTKRSIGFTVLNAAFALGNIIGPQTFQARDAPTYVPARVSMFTMQCIIVAVSICLALYYRRQNNIRDVRGTATDSSKLSYEEAFQEETDKRRPNFRYAY</sequence>
<dbReference type="PANTHER" id="PTHR43791">
    <property type="entry name" value="PERMEASE-RELATED"/>
    <property type="match status" value="1"/>
</dbReference>
<dbReference type="GO" id="GO:0016020">
    <property type="term" value="C:membrane"/>
    <property type="evidence" value="ECO:0007669"/>
    <property type="project" value="UniProtKB-SubCell"/>
</dbReference>
<dbReference type="SUPFAM" id="SSF103473">
    <property type="entry name" value="MFS general substrate transporter"/>
    <property type="match status" value="1"/>
</dbReference>
<dbReference type="Pfam" id="PF07690">
    <property type="entry name" value="MFS_1"/>
    <property type="match status" value="1"/>
</dbReference>
<comment type="caution">
    <text evidence="9">The sequence shown here is derived from an EMBL/GenBank/DDBJ whole genome shotgun (WGS) entry which is preliminary data.</text>
</comment>
<evidence type="ECO:0000256" key="2">
    <source>
        <dbReference type="ARBA" id="ARBA00022448"/>
    </source>
</evidence>
<evidence type="ECO:0000256" key="5">
    <source>
        <dbReference type="ARBA" id="ARBA00023136"/>
    </source>
</evidence>